<keyword evidence="7" id="KW-0698">rRNA processing</keyword>
<sequence>MRELQIAENEAGQRLDKFLAKYMKKAPKSFFYKMLRKKNIVLNGKKASGSEKLAQGDVVRLFLSEETIDGFSDTAKNAGKVPGKAAGKAGEERSPFRLTGSDIVYEDDHVLLLNKPAGILSQRADNRELSMTEYVIRYLLETGQLTEEELRTFRPSVCNRLDRNTSGLIAAGKSLAGLQELSRLFKDRSLKKYYLCLVRGRVEESQRIRGWLQKDRRTNRVTVHQRKNAPEDLFIETEYRPVSIIRDATLLEVHLITGRTHQIRAHLAGTGHPIIGDYKYGDRRVNDRFKKAYGLKSQLLHAHRMVFPEIAGPLAHLSGKAFEAPLPDLFSRILKEEK</sequence>
<organism evidence="16 17">
    <name type="scientific">Faecalicatena fissicatena</name>
    <dbReference type="NCBI Taxonomy" id="290055"/>
    <lineage>
        <taxon>Bacteria</taxon>
        <taxon>Bacillati</taxon>
        <taxon>Bacillota</taxon>
        <taxon>Clostridia</taxon>
        <taxon>Lachnospirales</taxon>
        <taxon>Lachnospiraceae</taxon>
        <taxon>Faecalicatena</taxon>
    </lineage>
</organism>
<evidence type="ECO:0000256" key="9">
    <source>
        <dbReference type="ARBA" id="ARBA00030705"/>
    </source>
</evidence>
<evidence type="ECO:0000256" key="1">
    <source>
        <dbReference type="ARBA" id="ARBA00000073"/>
    </source>
</evidence>
<dbReference type="InterPro" id="IPR020103">
    <property type="entry name" value="PsdUridine_synth_cat_dom_sf"/>
</dbReference>
<evidence type="ECO:0000313" key="17">
    <source>
        <dbReference type="Proteomes" id="UP000716906"/>
    </source>
</evidence>
<proteinExistence type="inferred from homology"/>
<evidence type="ECO:0000256" key="6">
    <source>
        <dbReference type="ARBA" id="ARBA00017128"/>
    </source>
</evidence>
<comment type="caution">
    <text evidence="16">The sequence shown here is derived from an EMBL/GenBank/DDBJ whole genome shotgun (WGS) entry which is preliminary data.</text>
</comment>
<feature type="domain" description="RNA-binding S4" evidence="15">
    <location>
        <begin position="13"/>
        <end position="73"/>
    </location>
</feature>
<evidence type="ECO:0000256" key="8">
    <source>
        <dbReference type="ARBA" id="ARBA00023235"/>
    </source>
</evidence>
<accession>A0ABS2E4W5</accession>
<keyword evidence="17" id="KW-1185">Reference proteome</keyword>
<protein>
    <recommendedName>
        <fullName evidence="6">Ribosomal large subunit pseudouridine synthase C</fullName>
        <ecNumber evidence="5">5.4.99.24</ecNumber>
    </recommendedName>
    <alternativeName>
        <fullName evidence="9">23S rRNA pseudouridine(955/2504/2580) synthase</fullName>
    </alternativeName>
    <alternativeName>
        <fullName evidence="10">RNA pseudouridylate synthase</fullName>
    </alternativeName>
    <alternativeName>
        <fullName evidence="13">RNA-uridine isomerase</fullName>
    </alternativeName>
    <alternativeName>
        <fullName evidence="11">rRNA pseudouridylate synthase C</fullName>
    </alternativeName>
    <alternativeName>
        <fullName evidence="12">rRNA-uridine isomerase C</fullName>
    </alternativeName>
</protein>
<dbReference type="RefSeq" id="WP_033125241.1">
    <property type="nucleotide sequence ID" value="NZ_JACLYY010000001.1"/>
</dbReference>
<evidence type="ECO:0000256" key="14">
    <source>
        <dbReference type="PROSITE-ProRule" id="PRU00182"/>
    </source>
</evidence>
<evidence type="ECO:0000256" key="7">
    <source>
        <dbReference type="ARBA" id="ARBA00022552"/>
    </source>
</evidence>
<comment type="function">
    <text evidence="3">Responsible for synthesis of pseudouridine from uracil at positions 955, 2504 and 2580 in 23S ribosomal RNA.</text>
</comment>
<dbReference type="InterPro" id="IPR036986">
    <property type="entry name" value="S4_RNA-bd_sf"/>
</dbReference>
<comment type="catalytic activity">
    <reaction evidence="1">
        <text>a uridine in RNA = a pseudouridine in RNA</text>
        <dbReference type="Rhea" id="RHEA:48348"/>
        <dbReference type="Rhea" id="RHEA-COMP:12068"/>
        <dbReference type="Rhea" id="RHEA-COMP:12069"/>
        <dbReference type="ChEBI" id="CHEBI:65314"/>
        <dbReference type="ChEBI" id="CHEBI:65315"/>
    </reaction>
</comment>
<evidence type="ECO:0000256" key="12">
    <source>
        <dbReference type="ARBA" id="ARBA00033053"/>
    </source>
</evidence>
<comment type="similarity">
    <text evidence="4">Belongs to the pseudouridine synthase RluA family.</text>
</comment>
<dbReference type="PANTHER" id="PTHR21600:SF92">
    <property type="entry name" value="RIBOSOMAL LARGE SUBUNIT PSEUDOURIDINE SYNTHASE C"/>
    <property type="match status" value="1"/>
</dbReference>
<evidence type="ECO:0000256" key="4">
    <source>
        <dbReference type="ARBA" id="ARBA00010876"/>
    </source>
</evidence>
<dbReference type="InterPro" id="IPR006145">
    <property type="entry name" value="PsdUridine_synth_RsuA/RluA"/>
</dbReference>
<comment type="catalytic activity">
    <reaction evidence="2">
        <text>uridine(955/2504/2580) in 23S rRNA = pseudouridine(955/2504/2580) in 23S rRNA</text>
        <dbReference type="Rhea" id="RHEA:42528"/>
        <dbReference type="Rhea" id="RHEA-COMP:10099"/>
        <dbReference type="Rhea" id="RHEA-COMP:10100"/>
        <dbReference type="ChEBI" id="CHEBI:65314"/>
        <dbReference type="ChEBI" id="CHEBI:65315"/>
        <dbReference type="EC" id="5.4.99.24"/>
    </reaction>
</comment>
<dbReference type="SMART" id="SM00363">
    <property type="entry name" value="S4"/>
    <property type="match status" value="1"/>
</dbReference>
<keyword evidence="8" id="KW-0413">Isomerase</keyword>
<dbReference type="Pfam" id="PF01479">
    <property type="entry name" value="S4"/>
    <property type="match status" value="1"/>
</dbReference>
<dbReference type="EC" id="5.4.99.24" evidence="5"/>
<dbReference type="PROSITE" id="PS50889">
    <property type="entry name" value="S4"/>
    <property type="match status" value="1"/>
</dbReference>
<dbReference type="EMBL" id="JACLYY010000001">
    <property type="protein sequence ID" value="MBM6736676.1"/>
    <property type="molecule type" value="Genomic_DNA"/>
</dbReference>
<dbReference type="InterPro" id="IPR002942">
    <property type="entry name" value="S4_RNA-bd"/>
</dbReference>
<evidence type="ECO:0000313" key="16">
    <source>
        <dbReference type="EMBL" id="MBM6736676.1"/>
    </source>
</evidence>
<dbReference type="CDD" id="cd00165">
    <property type="entry name" value="S4"/>
    <property type="match status" value="1"/>
</dbReference>
<reference evidence="16 17" key="1">
    <citation type="journal article" date="2021" name="Sci. Rep.">
        <title>The distribution of antibiotic resistance genes in chicken gut microbiota commensals.</title>
        <authorList>
            <person name="Juricova H."/>
            <person name="Matiasovicova J."/>
            <person name="Kubasova T."/>
            <person name="Cejkova D."/>
            <person name="Rychlik I."/>
        </authorList>
    </citation>
    <scope>NUCLEOTIDE SEQUENCE [LARGE SCALE GENOMIC DNA]</scope>
    <source>
        <strain evidence="16 17">An773</strain>
    </source>
</reference>
<name>A0ABS2E4W5_9FIRM</name>
<dbReference type="Proteomes" id="UP000716906">
    <property type="component" value="Unassembled WGS sequence"/>
</dbReference>
<evidence type="ECO:0000256" key="5">
    <source>
        <dbReference type="ARBA" id="ARBA00012785"/>
    </source>
</evidence>
<evidence type="ECO:0000256" key="10">
    <source>
        <dbReference type="ARBA" id="ARBA00031870"/>
    </source>
</evidence>
<dbReference type="Gene3D" id="3.30.2350.10">
    <property type="entry name" value="Pseudouridine synthase"/>
    <property type="match status" value="1"/>
</dbReference>
<gene>
    <name evidence="16" type="ORF">H7U36_00940</name>
</gene>
<evidence type="ECO:0000256" key="11">
    <source>
        <dbReference type="ARBA" id="ARBA00031975"/>
    </source>
</evidence>
<evidence type="ECO:0000256" key="2">
    <source>
        <dbReference type="ARBA" id="ARBA00000381"/>
    </source>
</evidence>
<evidence type="ECO:0000256" key="13">
    <source>
        <dbReference type="ARBA" id="ARBA00033164"/>
    </source>
</evidence>
<dbReference type="SUPFAM" id="SSF55120">
    <property type="entry name" value="Pseudouridine synthase"/>
    <property type="match status" value="1"/>
</dbReference>
<dbReference type="CDD" id="cd02869">
    <property type="entry name" value="PseudoU_synth_RluA_like"/>
    <property type="match status" value="1"/>
</dbReference>
<dbReference type="Pfam" id="PF00849">
    <property type="entry name" value="PseudoU_synth_2"/>
    <property type="match status" value="1"/>
</dbReference>
<dbReference type="Gene3D" id="3.10.290.10">
    <property type="entry name" value="RNA-binding S4 domain"/>
    <property type="match status" value="1"/>
</dbReference>
<dbReference type="InterPro" id="IPR050188">
    <property type="entry name" value="RluA_PseudoU_synthase"/>
</dbReference>
<keyword evidence="14" id="KW-0694">RNA-binding</keyword>
<dbReference type="SUPFAM" id="SSF55174">
    <property type="entry name" value="Alpha-L RNA-binding motif"/>
    <property type="match status" value="1"/>
</dbReference>
<evidence type="ECO:0000256" key="3">
    <source>
        <dbReference type="ARBA" id="ARBA00002876"/>
    </source>
</evidence>
<dbReference type="PANTHER" id="PTHR21600">
    <property type="entry name" value="MITOCHONDRIAL RNA PSEUDOURIDINE SYNTHASE"/>
    <property type="match status" value="1"/>
</dbReference>
<evidence type="ECO:0000259" key="15">
    <source>
        <dbReference type="SMART" id="SM00363"/>
    </source>
</evidence>